<dbReference type="GO" id="GO:0008180">
    <property type="term" value="C:COP9 signalosome"/>
    <property type="evidence" value="ECO:0007669"/>
    <property type="project" value="UniProtKB-KW"/>
</dbReference>
<keyword evidence="12" id="KW-1185">Reference proteome</keyword>
<accession>A0A180G8L8</accession>
<dbReference type="Pfam" id="PF22788">
    <property type="entry name" value="COP9_hel_rpt"/>
    <property type="match status" value="1"/>
</dbReference>
<dbReference type="Proteomes" id="UP000005240">
    <property type="component" value="Unassembled WGS sequence"/>
</dbReference>
<feature type="compositionally biased region" description="Polar residues" evidence="8">
    <location>
        <begin position="1"/>
        <end position="15"/>
    </location>
</feature>
<dbReference type="Pfam" id="PF01399">
    <property type="entry name" value="PCI"/>
    <property type="match status" value="1"/>
</dbReference>
<sequence length="490" mass="55144">MDSSASTEPTGSTIKQKGRKKWPVDRNSLLDWIISNRATPSQHLIEVLTNTPQDILSCLPLEAGTDPLDEIIQPHLYPLAYFHILICRFETCHNKIDAHRTLSHAHQFCSAVDRKQLHIISPTNSELCLFVQHLVRWSSHAGQLQSSIEPIRKLIEAYGPLDILTPLHHELLRISLKARSIDRAVELTNLEIDIDQQRYPIRYHDHLIYHYLAGTVQALVKNYPRAIHLLTITVSAPGSAISQIQIDAYKKLILVSLLSNSSPPTLPPYIHPQLKPAFKSSTNNKSYLEFMSLYENAETSSDAYTQLVSVAEKNIAHFQKDNNLGLIKLCLENLPQKAIKKLIRIYTSIPIANVELILGHLTGGNASVLVQSMIDSGELNAQMDPTTNVVTFYDDEPALEDPERTHEMLKRIVEQVQSTEQSIKEKSAAIEQDKELLKKLIQDLRNSSVDKQQHQSSNEFTQSGSSGLGDRNFPGIIEEELVDVGMAWDD</sequence>
<protein>
    <recommendedName>
        <fullName evidence="4">COP9 signalosome complex subunit 3</fullName>
    </recommendedName>
</protein>
<dbReference type="InterPro" id="IPR050756">
    <property type="entry name" value="CSN3"/>
</dbReference>
<dbReference type="VEuPathDB" id="FungiDB:PTTG_28953"/>
<keyword evidence="7" id="KW-0539">Nucleus</keyword>
<organism evidence="10">
    <name type="scientific">Puccinia triticina (isolate 1-1 / race 1 (BBBD))</name>
    <name type="common">Brown leaf rust fungus</name>
    <dbReference type="NCBI Taxonomy" id="630390"/>
    <lineage>
        <taxon>Eukaryota</taxon>
        <taxon>Fungi</taxon>
        <taxon>Dikarya</taxon>
        <taxon>Basidiomycota</taxon>
        <taxon>Pucciniomycotina</taxon>
        <taxon>Pucciniomycetes</taxon>
        <taxon>Pucciniales</taxon>
        <taxon>Pucciniaceae</taxon>
        <taxon>Puccinia</taxon>
    </lineage>
</organism>
<evidence type="ECO:0000256" key="1">
    <source>
        <dbReference type="ARBA" id="ARBA00004123"/>
    </source>
</evidence>
<comment type="subcellular location">
    <subcellularLocation>
        <location evidence="2">Cytoplasm</location>
    </subcellularLocation>
    <subcellularLocation>
        <location evidence="1">Nucleus</location>
    </subcellularLocation>
</comment>
<evidence type="ECO:0000313" key="11">
    <source>
        <dbReference type="EnsemblFungi" id="PTTG_28953-t43_1-p1"/>
    </source>
</evidence>
<dbReference type="AlphaFoldDB" id="A0A180G8L8"/>
<reference evidence="11" key="4">
    <citation type="submission" date="2025-05" db="UniProtKB">
        <authorList>
            <consortium name="EnsemblFungi"/>
        </authorList>
    </citation>
    <scope>IDENTIFICATION</scope>
    <source>
        <strain evidence="11">isolate 1-1 / race 1 (BBBD)</strain>
    </source>
</reference>
<dbReference type="EMBL" id="ADAS02000160">
    <property type="protein sequence ID" value="OAV88672.1"/>
    <property type="molecule type" value="Genomic_DNA"/>
</dbReference>
<evidence type="ECO:0000256" key="3">
    <source>
        <dbReference type="ARBA" id="ARBA00007084"/>
    </source>
</evidence>
<feature type="domain" description="PCI" evidence="9">
    <location>
        <begin position="222"/>
        <end position="397"/>
    </location>
</feature>
<evidence type="ECO:0000259" key="9">
    <source>
        <dbReference type="PROSITE" id="PS50250"/>
    </source>
</evidence>
<evidence type="ECO:0000256" key="6">
    <source>
        <dbReference type="ARBA" id="ARBA00022790"/>
    </source>
</evidence>
<reference evidence="10" key="1">
    <citation type="submission" date="2009-11" db="EMBL/GenBank/DDBJ databases">
        <authorList>
            <consortium name="The Broad Institute Genome Sequencing Platform"/>
            <person name="Ward D."/>
            <person name="Feldgarden M."/>
            <person name="Earl A."/>
            <person name="Young S.K."/>
            <person name="Zeng Q."/>
            <person name="Koehrsen M."/>
            <person name="Alvarado L."/>
            <person name="Berlin A."/>
            <person name="Bochicchio J."/>
            <person name="Borenstein D."/>
            <person name="Chapman S.B."/>
            <person name="Chen Z."/>
            <person name="Engels R."/>
            <person name="Freedman E."/>
            <person name="Gellesch M."/>
            <person name="Goldberg J."/>
            <person name="Griggs A."/>
            <person name="Gujja S."/>
            <person name="Heilman E."/>
            <person name="Heiman D."/>
            <person name="Hepburn T."/>
            <person name="Howarth C."/>
            <person name="Jen D."/>
            <person name="Larson L."/>
            <person name="Lewis B."/>
            <person name="Mehta T."/>
            <person name="Park D."/>
            <person name="Pearson M."/>
            <person name="Roberts A."/>
            <person name="Saif S."/>
            <person name="Shea T."/>
            <person name="Shenoy N."/>
            <person name="Sisk P."/>
            <person name="Stolte C."/>
            <person name="Sykes S."/>
            <person name="Thomson T."/>
            <person name="Walk T."/>
            <person name="White J."/>
            <person name="Yandava C."/>
            <person name="Izard J."/>
            <person name="Baranova O.V."/>
            <person name="Blanton J.M."/>
            <person name="Tanner A.C."/>
            <person name="Dewhirst F.E."/>
            <person name="Haas B."/>
            <person name="Nusbaum C."/>
            <person name="Birren B."/>
        </authorList>
    </citation>
    <scope>NUCLEOTIDE SEQUENCE [LARGE SCALE GENOMIC DNA]</scope>
    <source>
        <strain evidence="10">1-1 BBBD Race 1</strain>
    </source>
</reference>
<dbReference type="InterPro" id="IPR055089">
    <property type="entry name" value="COP9_N"/>
</dbReference>
<dbReference type="PROSITE" id="PS50250">
    <property type="entry name" value="PCI"/>
    <property type="match status" value="1"/>
</dbReference>
<evidence type="ECO:0000256" key="7">
    <source>
        <dbReference type="ARBA" id="ARBA00023242"/>
    </source>
</evidence>
<feature type="region of interest" description="Disordered" evidence="8">
    <location>
        <begin position="1"/>
        <end position="20"/>
    </location>
</feature>
<dbReference type="PANTHER" id="PTHR10758">
    <property type="entry name" value="26S PROTEASOME NON-ATPASE REGULATORY SUBUNIT 3/COP9 SIGNALOSOME COMPLEX SUBUNIT 3"/>
    <property type="match status" value="1"/>
</dbReference>
<gene>
    <name evidence="10" type="ORF">PTTG_28953</name>
</gene>
<name>A0A180G8L8_PUCT1</name>
<reference evidence="10" key="2">
    <citation type="submission" date="2016-05" db="EMBL/GenBank/DDBJ databases">
        <title>Comparative analysis highlights variable genome content of wheat rusts and divergence of the mating loci.</title>
        <authorList>
            <person name="Cuomo C.A."/>
            <person name="Bakkeren G."/>
            <person name="Szabo L."/>
            <person name="Khalil H."/>
            <person name="Joly D."/>
            <person name="Goldberg J."/>
            <person name="Young S."/>
            <person name="Zeng Q."/>
            <person name="Fellers J."/>
        </authorList>
    </citation>
    <scope>NUCLEOTIDE SEQUENCE [LARGE SCALE GENOMIC DNA]</scope>
    <source>
        <strain evidence="10">1-1 BBBD Race 1</strain>
    </source>
</reference>
<evidence type="ECO:0000313" key="10">
    <source>
        <dbReference type="EMBL" id="OAV88672.1"/>
    </source>
</evidence>
<keyword evidence="6" id="KW-0736">Signalosome</keyword>
<evidence type="ECO:0000256" key="2">
    <source>
        <dbReference type="ARBA" id="ARBA00004496"/>
    </source>
</evidence>
<dbReference type="PANTHER" id="PTHR10758:SF1">
    <property type="entry name" value="COP9 SIGNALOSOME COMPLEX SUBUNIT 3"/>
    <property type="match status" value="1"/>
</dbReference>
<dbReference type="STRING" id="630390.A0A180G8L8"/>
<evidence type="ECO:0000256" key="4">
    <source>
        <dbReference type="ARBA" id="ARBA00014878"/>
    </source>
</evidence>
<keyword evidence="5" id="KW-0963">Cytoplasm</keyword>
<evidence type="ECO:0000256" key="5">
    <source>
        <dbReference type="ARBA" id="ARBA00022490"/>
    </source>
</evidence>
<feature type="compositionally biased region" description="Polar residues" evidence="8">
    <location>
        <begin position="447"/>
        <end position="465"/>
    </location>
</feature>
<evidence type="ECO:0000256" key="8">
    <source>
        <dbReference type="SAM" id="MobiDB-lite"/>
    </source>
</evidence>
<comment type="similarity">
    <text evidence="3">Belongs to the CSN3 family.</text>
</comment>
<dbReference type="EnsemblFungi" id="PTTG_28953-t43_1">
    <property type="protein sequence ID" value="PTTG_28953-t43_1-p1"/>
    <property type="gene ID" value="PTTG_28953"/>
</dbReference>
<dbReference type="OrthoDB" id="29061at2759"/>
<evidence type="ECO:0000313" key="12">
    <source>
        <dbReference type="Proteomes" id="UP000005240"/>
    </source>
</evidence>
<dbReference type="GO" id="GO:0005737">
    <property type="term" value="C:cytoplasm"/>
    <property type="evidence" value="ECO:0007669"/>
    <property type="project" value="UniProtKB-SubCell"/>
</dbReference>
<dbReference type="InterPro" id="IPR000717">
    <property type="entry name" value="PCI_dom"/>
</dbReference>
<proteinExistence type="inferred from homology"/>
<feature type="region of interest" description="Disordered" evidence="8">
    <location>
        <begin position="447"/>
        <end position="473"/>
    </location>
</feature>
<dbReference type="GO" id="GO:0006511">
    <property type="term" value="P:ubiquitin-dependent protein catabolic process"/>
    <property type="evidence" value="ECO:0007669"/>
    <property type="project" value="TreeGrafter"/>
</dbReference>
<reference evidence="11 12" key="3">
    <citation type="journal article" date="2017" name="G3 (Bethesda)">
        <title>Comparative analysis highlights variable genome content of wheat rusts and divergence of the mating loci.</title>
        <authorList>
            <person name="Cuomo C.A."/>
            <person name="Bakkeren G."/>
            <person name="Khalil H.B."/>
            <person name="Panwar V."/>
            <person name="Joly D."/>
            <person name="Linning R."/>
            <person name="Sakthikumar S."/>
            <person name="Song X."/>
            <person name="Adiconis X."/>
            <person name="Fan L."/>
            <person name="Goldberg J.M."/>
            <person name="Levin J.Z."/>
            <person name="Young S."/>
            <person name="Zeng Q."/>
            <person name="Anikster Y."/>
            <person name="Bruce M."/>
            <person name="Wang M."/>
            <person name="Yin C."/>
            <person name="McCallum B."/>
            <person name="Szabo L.J."/>
            <person name="Hulbert S."/>
            <person name="Chen X."/>
            <person name="Fellers J.P."/>
        </authorList>
    </citation>
    <scope>NUCLEOTIDE SEQUENCE</scope>
    <source>
        <strain evidence="12">Isolate 1-1 / race 1 (BBBD)</strain>
        <strain evidence="11">isolate 1-1 / race 1 (BBBD)</strain>
    </source>
</reference>